<keyword evidence="2" id="KW-1185">Reference proteome</keyword>
<dbReference type="RefSeq" id="WP_098738638.1">
    <property type="nucleotide sequence ID" value="NZ_PDKW01000042.1"/>
</dbReference>
<evidence type="ECO:0000313" key="1">
    <source>
        <dbReference type="EMBL" id="PGH55923.1"/>
    </source>
</evidence>
<protein>
    <submittedName>
        <fullName evidence="1">Uncharacterized protein</fullName>
    </submittedName>
</protein>
<name>A0A2B8BEF6_9PROT</name>
<dbReference type="EMBL" id="PDKW01000042">
    <property type="protein sequence ID" value="PGH55923.1"/>
    <property type="molecule type" value="Genomic_DNA"/>
</dbReference>
<sequence>MNARPVTSAQLNDLHARNLPDRQFRREVCALEHGADALRLLDLRNRRDMTAGLCKQALIAARLRLRDGSLQPYQLRTLTQAFQQWQAAVSELAEFQSRRPSVPAAAE</sequence>
<comment type="caution">
    <text evidence="1">The sequence shown here is derived from an EMBL/GenBank/DDBJ whole genome shotgun (WGS) entry which is preliminary data.</text>
</comment>
<dbReference type="AlphaFoldDB" id="A0A2B8BEF6"/>
<dbReference type="Proteomes" id="UP000225379">
    <property type="component" value="Unassembled WGS sequence"/>
</dbReference>
<reference evidence="2" key="1">
    <citation type="submission" date="2017-10" db="EMBL/GenBank/DDBJ databases">
        <authorList>
            <person name="Kravchenko I.K."/>
            <person name="Grouzdev D.S."/>
        </authorList>
    </citation>
    <scope>NUCLEOTIDE SEQUENCE [LARGE SCALE GENOMIC DNA]</scope>
    <source>
        <strain evidence="2">B2</strain>
    </source>
</reference>
<dbReference type="OrthoDB" id="7306752at2"/>
<evidence type="ECO:0000313" key="2">
    <source>
        <dbReference type="Proteomes" id="UP000225379"/>
    </source>
</evidence>
<proteinExistence type="predicted"/>
<organism evidence="1 2">
    <name type="scientific">Azospirillum palustre</name>
    <dbReference type="NCBI Taxonomy" id="2044885"/>
    <lineage>
        <taxon>Bacteria</taxon>
        <taxon>Pseudomonadati</taxon>
        <taxon>Pseudomonadota</taxon>
        <taxon>Alphaproteobacteria</taxon>
        <taxon>Rhodospirillales</taxon>
        <taxon>Azospirillaceae</taxon>
        <taxon>Azospirillum</taxon>
    </lineage>
</organism>
<accession>A0A2B8BEF6</accession>
<gene>
    <name evidence="1" type="ORF">CRT60_21985</name>
</gene>